<dbReference type="EMBL" id="GGEC01056553">
    <property type="protein sequence ID" value="MBX37037.1"/>
    <property type="molecule type" value="Transcribed_RNA"/>
</dbReference>
<proteinExistence type="predicted"/>
<dbReference type="AlphaFoldDB" id="A0A2P2N3L0"/>
<protein>
    <submittedName>
        <fullName evidence="1">Uncharacterized protein</fullName>
    </submittedName>
</protein>
<reference evidence="1" key="1">
    <citation type="submission" date="2018-02" db="EMBL/GenBank/DDBJ databases">
        <title>Rhizophora mucronata_Transcriptome.</title>
        <authorList>
            <person name="Meera S.P."/>
            <person name="Sreeshan A."/>
            <person name="Augustine A."/>
        </authorList>
    </citation>
    <scope>NUCLEOTIDE SEQUENCE</scope>
    <source>
        <tissue evidence="1">Leaf</tissue>
    </source>
</reference>
<organism evidence="1">
    <name type="scientific">Rhizophora mucronata</name>
    <name type="common">Asiatic mangrove</name>
    <dbReference type="NCBI Taxonomy" id="61149"/>
    <lineage>
        <taxon>Eukaryota</taxon>
        <taxon>Viridiplantae</taxon>
        <taxon>Streptophyta</taxon>
        <taxon>Embryophyta</taxon>
        <taxon>Tracheophyta</taxon>
        <taxon>Spermatophyta</taxon>
        <taxon>Magnoliopsida</taxon>
        <taxon>eudicotyledons</taxon>
        <taxon>Gunneridae</taxon>
        <taxon>Pentapetalae</taxon>
        <taxon>rosids</taxon>
        <taxon>fabids</taxon>
        <taxon>Malpighiales</taxon>
        <taxon>Rhizophoraceae</taxon>
        <taxon>Rhizophora</taxon>
    </lineage>
</organism>
<dbReference type="PANTHER" id="PTHR33978:SF4">
    <property type="entry name" value="SERINE_THREONINE-KINASE"/>
    <property type="match status" value="1"/>
</dbReference>
<dbReference type="PANTHER" id="PTHR33978">
    <property type="entry name" value="SERINE/THREONINE-KINASE"/>
    <property type="match status" value="1"/>
</dbReference>
<name>A0A2P2N3L0_RHIMU</name>
<accession>A0A2P2N3L0</accession>
<evidence type="ECO:0000313" key="1">
    <source>
        <dbReference type="EMBL" id="MBX37037.1"/>
    </source>
</evidence>
<sequence>MEKTHQEKQAQKLPQQAKPLLWDCGSTLYDSCELKSFERQLYSAINSRSFSMPHLAERRLVTGVAAPVPASPPPVVSKKPSKISRLLHKFLKSVFKPKQNSSLVFRIHEGHHEEYYAVNEKSGTLTTILEVPEIDFGGFSPEVNPLAKRATASARFSATTVGISSCA</sequence>